<evidence type="ECO:0000259" key="3">
    <source>
        <dbReference type="Pfam" id="PF02222"/>
    </source>
</evidence>
<dbReference type="AlphaFoldDB" id="A0A3L6EVA8"/>
<reference evidence="4 5" key="1">
    <citation type="journal article" date="2018" name="Nat. Genet.">
        <title>Extensive intraspecific gene order and gene structural variations between Mo17 and other maize genomes.</title>
        <authorList>
            <person name="Sun S."/>
            <person name="Zhou Y."/>
            <person name="Chen J."/>
            <person name="Shi J."/>
            <person name="Zhao H."/>
            <person name="Zhao H."/>
            <person name="Song W."/>
            <person name="Zhang M."/>
            <person name="Cui Y."/>
            <person name="Dong X."/>
            <person name="Liu H."/>
            <person name="Ma X."/>
            <person name="Jiao Y."/>
            <person name="Wang B."/>
            <person name="Wei X."/>
            <person name="Stein J.C."/>
            <person name="Glaubitz J.C."/>
            <person name="Lu F."/>
            <person name="Yu G."/>
            <person name="Liang C."/>
            <person name="Fengler K."/>
            <person name="Li B."/>
            <person name="Rafalski A."/>
            <person name="Schnable P.S."/>
            <person name="Ware D.H."/>
            <person name="Buckler E.S."/>
            <person name="Lai J."/>
        </authorList>
    </citation>
    <scope>NUCLEOTIDE SEQUENCE [LARGE SCALE GENOMIC DNA]</scope>
    <source>
        <strain evidence="5">cv. Missouri 17</strain>
        <tissue evidence="4">Seedling</tissue>
    </source>
</reference>
<protein>
    <submittedName>
        <fullName evidence="4">Phosphoribosylaminoimidazole carboxylase, chloroplastic</fullName>
    </submittedName>
</protein>
<dbReference type="GO" id="GO:0005524">
    <property type="term" value="F:ATP binding"/>
    <property type="evidence" value="ECO:0007669"/>
    <property type="project" value="UniProtKB-KW"/>
</dbReference>
<proteinExistence type="predicted"/>
<dbReference type="ExpressionAtlas" id="A0A3L6EVA8">
    <property type="expression patterns" value="baseline and differential"/>
</dbReference>
<dbReference type="Gene3D" id="3.40.50.1970">
    <property type="match status" value="1"/>
</dbReference>
<evidence type="ECO:0000313" key="4">
    <source>
        <dbReference type="EMBL" id="PWZ23267.1"/>
    </source>
</evidence>
<organism evidence="4 5">
    <name type="scientific">Zea mays</name>
    <name type="common">Maize</name>
    <dbReference type="NCBI Taxonomy" id="4577"/>
    <lineage>
        <taxon>Eukaryota</taxon>
        <taxon>Viridiplantae</taxon>
        <taxon>Streptophyta</taxon>
        <taxon>Embryophyta</taxon>
        <taxon>Tracheophyta</taxon>
        <taxon>Spermatophyta</taxon>
        <taxon>Magnoliopsida</taxon>
        <taxon>Liliopsida</taxon>
        <taxon>Poales</taxon>
        <taxon>Poaceae</taxon>
        <taxon>PACMAD clade</taxon>
        <taxon>Panicoideae</taxon>
        <taxon>Andropogonodae</taxon>
        <taxon>Andropogoneae</taxon>
        <taxon>Tripsacinae</taxon>
        <taxon>Zea</taxon>
    </lineage>
</organism>
<gene>
    <name evidence="4" type="primary">PURKE_0</name>
    <name evidence="4" type="ORF">Zm00014a_023962</name>
</gene>
<sequence length="148" mass="16697">MGQGCGDLLLTLLVRKLHNALTSLNNFPVIMSHHFKLRSSIAHIPTRHSTITPCMRELFIIVARGRDNSIICYLVVETIHKENICHVVETPAEVSDKIKKLATIVHAVRPRVAIIMGSQTDLPVMKVVERVSKEFNIPCEDVEILRRV</sequence>
<evidence type="ECO:0000256" key="2">
    <source>
        <dbReference type="ARBA" id="ARBA00022840"/>
    </source>
</evidence>
<accession>A0A3L6EVA8</accession>
<dbReference type="InterPro" id="IPR003135">
    <property type="entry name" value="ATP-grasp_carboxylate-amine"/>
</dbReference>
<dbReference type="PANTHER" id="PTHR11609">
    <property type="entry name" value="PURINE BIOSYNTHESIS PROTEIN 6/7, PUR6/7"/>
    <property type="match status" value="1"/>
</dbReference>
<keyword evidence="1" id="KW-0547">Nucleotide-binding</keyword>
<comment type="caution">
    <text evidence="4">The sequence shown here is derived from an EMBL/GenBank/DDBJ whole genome shotgun (WGS) entry which is preliminary data.</text>
</comment>
<keyword evidence="2" id="KW-0067">ATP-binding</keyword>
<dbReference type="Pfam" id="PF02222">
    <property type="entry name" value="ATP-grasp"/>
    <property type="match status" value="1"/>
</dbReference>
<dbReference type="Proteomes" id="UP000251960">
    <property type="component" value="Chromosome 5"/>
</dbReference>
<dbReference type="PANTHER" id="PTHR11609:SF5">
    <property type="entry name" value="PHOSPHORIBOSYLAMINOIMIDAZOLE CARBOXYLASE"/>
    <property type="match status" value="1"/>
</dbReference>
<name>A0A3L6EVA8_MAIZE</name>
<evidence type="ECO:0000256" key="1">
    <source>
        <dbReference type="ARBA" id="ARBA00022741"/>
    </source>
</evidence>
<evidence type="ECO:0000313" key="5">
    <source>
        <dbReference type="Proteomes" id="UP000251960"/>
    </source>
</evidence>
<dbReference type="Gene3D" id="3.30.470.20">
    <property type="entry name" value="ATP-grasp fold, B domain"/>
    <property type="match status" value="1"/>
</dbReference>
<dbReference type="EMBL" id="NCVQ01000006">
    <property type="protein sequence ID" value="PWZ23267.1"/>
    <property type="molecule type" value="Genomic_DNA"/>
</dbReference>
<dbReference type="SUPFAM" id="SSF52255">
    <property type="entry name" value="N5-CAIR mutase (phosphoribosylaminoimidazole carboxylase, PurE)"/>
    <property type="match status" value="1"/>
</dbReference>
<feature type="domain" description="ATP-grasp fold ATP-dependent carboxylate-amine ligase-type" evidence="3">
    <location>
        <begin position="54"/>
        <end position="103"/>
    </location>
</feature>